<reference evidence="1" key="1">
    <citation type="submission" date="2019-08" db="EMBL/GenBank/DDBJ databases">
        <authorList>
            <person name="Kucharzyk K."/>
            <person name="Murdoch R.W."/>
            <person name="Higgins S."/>
            <person name="Loffler F."/>
        </authorList>
    </citation>
    <scope>NUCLEOTIDE SEQUENCE</scope>
</reference>
<evidence type="ECO:0000313" key="1">
    <source>
        <dbReference type="EMBL" id="MPM38851.1"/>
    </source>
</evidence>
<gene>
    <name evidence="1" type="ORF">SDC9_85481</name>
</gene>
<name>A0A644ZG33_9ZZZZ</name>
<dbReference type="AlphaFoldDB" id="A0A644ZG33"/>
<dbReference type="EMBL" id="VSSQ01008431">
    <property type="protein sequence ID" value="MPM38851.1"/>
    <property type="molecule type" value="Genomic_DNA"/>
</dbReference>
<organism evidence="1">
    <name type="scientific">bioreactor metagenome</name>
    <dbReference type="NCBI Taxonomy" id="1076179"/>
    <lineage>
        <taxon>unclassified sequences</taxon>
        <taxon>metagenomes</taxon>
        <taxon>ecological metagenomes</taxon>
    </lineage>
</organism>
<comment type="caution">
    <text evidence="1">The sequence shown here is derived from an EMBL/GenBank/DDBJ whole genome shotgun (WGS) entry which is preliminary data.</text>
</comment>
<sequence length="69" mass="8322">MEEFYKKQKPISDSIRRKLNLMDLENIINVDYEAGEIVVLDISKKEYEKLAKKYNYLLTIIYKEEHIIP</sequence>
<protein>
    <submittedName>
        <fullName evidence="1">Uncharacterized protein</fullName>
    </submittedName>
</protein>
<proteinExistence type="predicted"/>
<accession>A0A644ZG33</accession>